<dbReference type="InterPro" id="IPR000719">
    <property type="entry name" value="Prot_kinase_dom"/>
</dbReference>
<gene>
    <name evidence="3" type="ORF">SmJEL517_g02467</name>
</gene>
<feature type="compositionally biased region" description="Low complexity" evidence="1">
    <location>
        <begin position="541"/>
        <end position="574"/>
    </location>
</feature>
<dbReference type="InterPro" id="IPR008271">
    <property type="entry name" value="Ser/Thr_kinase_AS"/>
</dbReference>
<dbReference type="Proteomes" id="UP000319731">
    <property type="component" value="Unassembled WGS sequence"/>
</dbReference>
<dbReference type="GeneID" id="42003692"/>
<feature type="compositionally biased region" description="Low complexity" evidence="1">
    <location>
        <begin position="1157"/>
        <end position="1180"/>
    </location>
</feature>
<organism evidence="3 4">
    <name type="scientific">Synchytrium microbalum</name>
    <dbReference type="NCBI Taxonomy" id="1806994"/>
    <lineage>
        <taxon>Eukaryota</taxon>
        <taxon>Fungi</taxon>
        <taxon>Fungi incertae sedis</taxon>
        <taxon>Chytridiomycota</taxon>
        <taxon>Chytridiomycota incertae sedis</taxon>
        <taxon>Chytridiomycetes</taxon>
        <taxon>Synchytriales</taxon>
        <taxon>Synchytriaceae</taxon>
        <taxon>Synchytrium</taxon>
    </lineage>
</organism>
<accession>A0A507C0E8</accession>
<dbReference type="STRING" id="1806994.A0A507C0E8"/>
<dbReference type="Pfam" id="PF00069">
    <property type="entry name" value="Pkinase"/>
    <property type="match status" value="1"/>
</dbReference>
<dbReference type="SUPFAM" id="SSF56112">
    <property type="entry name" value="Protein kinase-like (PK-like)"/>
    <property type="match status" value="1"/>
</dbReference>
<dbReference type="SMART" id="SM00220">
    <property type="entry name" value="S_TKc"/>
    <property type="match status" value="1"/>
</dbReference>
<feature type="region of interest" description="Disordered" evidence="1">
    <location>
        <begin position="740"/>
        <end position="791"/>
    </location>
</feature>
<reference evidence="3 4" key="1">
    <citation type="journal article" date="2019" name="Sci. Rep.">
        <title>Comparative genomics of chytrid fungi reveal insights into the obligate biotrophic and pathogenic lifestyle of Synchytrium endobioticum.</title>
        <authorList>
            <person name="van de Vossenberg B.T.L.H."/>
            <person name="Warris S."/>
            <person name="Nguyen H.D.T."/>
            <person name="van Gent-Pelzer M.P.E."/>
            <person name="Joly D.L."/>
            <person name="van de Geest H.C."/>
            <person name="Bonants P.J.M."/>
            <person name="Smith D.S."/>
            <person name="Levesque C.A."/>
            <person name="van der Lee T.A.J."/>
        </authorList>
    </citation>
    <scope>NUCLEOTIDE SEQUENCE [LARGE SCALE GENOMIC DNA]</scope>
    <source>
        <strain evidence="3 4">JEL517</strain>
    </source>
</reference>
<feature type="compositionally biased region" description="Polar residues" evidence="1">
    <location>
        <begin position="877"/>
        <end position="892"/>
    </location>
</feature>
<feature type="compositionally biased region" description="Low complexity" evidence="1">
    <location>
        <begin position="921"/>
        <end position="942"/>
    </location>
</feature>
<feature type="compositionally biased region" description="Polar residues" evidence="1">
    <location>
        <begin position="1182"/>
        <end position="1213"/>
    </location>
</feature>
<sequence>MDESDRDDNADEPKVVEASLVSFSLISYLLHIKAVSDYSYNYSPHVQMMWFPPALTDPNKRFERYDVSLGKGAYKEVFKAFDQERFVEVAWNQLRIDNLPKRDAQHIVSEINLLASLRNDHIITMYDAWASVSPNGKYRVVFITELMTSGTLKSYIKKSKGPVKPKVLKDWCRQILLGLDYLHTRKPPVIHRDLKAENIFINGNNGQAKIGDLGLAIEKHREHISSVLGTPEFMAPELYDEHYDEKVDIYSFGMVILEIVTKEYPYSECTNQPQIYRKVMQGIKPAALSKVLDEETRRFIDVCIQSDPKKRPSAAELLLHPFLVMAEGQTSHNGPSQISSLDDLNLATNGYDFTPRASVSSIRSTSFPINGTLSSAVTKETIKEEVGIIEGGTDKALDRLAIRSDGMLTQTEAAAVSSPVSTLVDTSYPSDRVSEVSMPYKSMSMDQSSHLRGGLLLQPLTPAVHGLTPNTSPIQLMTPLFPLPSSVTIPLATSPTSVDGPKLLPAILEALTPTDTVNSVQTADSATSPPHATVRSRSRSLPRVTSRSRTTSPTNNYVFSSPNSSNMVPSSTSMAAIQPPTLGNSGSSQVSNSSLQVSQSYSSSKTGTNAQPSTVHTQFPSITNTSSPTLHSICLVHIIERKSTGLLLKMVYTVPGKQSKEAKFMFNLNEDTATNVVAEMVKENLIEEADELLARQRLEDTLRSLTTGETPPVTYASVASHAITATVVAAVVTPPTPILSTGQPAAASSKIEGQSQTLTPPAAPGKVEGQSQTSGPPSRDESLPQHKVAQQQNPAIDEMMNMHPEAVPPSPEIVQTGSNATYFDPQFKSLGRSSTVKSSSSSQAVSALEREPPVRRTLSHNGPYAMSHMGQMPPPSSQHNNITGRISTSSPRASISAGLGMSSSPSSPTSIDKPSHGRTPSTVSVGSIAGGSSSSRPSTPGSDYASAPGSEGFKRGTSGGDLRNTPSPHKQHVWSSDGSEFVGFESAEAQPSAMSLPPVVPSTSSTLPASLLNVATTITSLIQPNSNALGQHLLSSTTTTTATPNIQAPTTMTSLAPPPATTSTPSISPTNIFPNTLATMPPLASPIPVYLRNPSQTIPVNSSPSPPTSGSPNSTSNIVSQPPLPPASAPPRMADPDVMAKLHAMQENALRGFELKSNGSSMIPSSSMMSSMGQGMSRASTVGPSSGNNAIRPLTMQSTGSIMQSQQTPNSNVGSAPSSAGGSPAPTSGGLPPPPGFRNNNNNVSMPAATPLIPQRTGGGTMSSQGAANK</sequence>
<dbReference type="EMBL" id="QEAO01000010">
    <property type="protein sequence ID" value="TPX35010.1"/>
    <property type="molecule type" value="Genomic_DNA"/>
</dbReference>
<feature type="compositionally biased region" description="Polar residues" evidence="1">
    <location>
        <begin position="518"/>
        <end position="530"/>
    </location>
</feature>
<dbReference type="OrthoDB" id="4062651at2759"/>
<dbReference type="InterPro" id="IPR011009">
    <property type="entry name" value="Kinase-like_dom_sf"/>
</dbReference>
<dbReference type="Gene3D" id="3.10.20.90">
    <property type="entry name" value="Phosphatidylinositol 3-kinase Catalytic Subunit, Chain A, domain 1"/>
    <property type="match status" value="1"/>
</dbReference>
<comment type="caution">
    <text evidence="3">The sequence shown here is derived from an EMBL/GenBank/DDBJ whole genome shotgun (WGS) entry which is preliminary data.</text>
</comment>
<keyword evidence="4" id="KW-1185">Reference proteome</keyword>
<feature type="compositionally biased region" description="Low complexity" evidence="1">
    <location>
        <begin position="830"/>
        <end position="846"/>
    </location>
</feature>
<dbReference type="Gene3D" id="3.30.200.20">
    <property type="entry name" value="Phosphorylase Kinase, domain 1"/>
    <property type="match status" value="1"/>
</dbReference>
<evidence type="ECO:0000313" key="3">
    <source>
        <dbReference type="EMBL" id="TPX35010.1"/>
    </source>
</evidence>
<feature type="compositionally biased region" description="Low complexity" evidence="1">
    <location>
        <begin position="1214"/>
        <end position="1230"/>
    </location>
</feature>
<dbReference type="RefSeq" id="XP_031025595.1">
    <property type="nucleotide sequence ID" value="XM_031168395.1"/>
</dbReference>
<feature type="region of interest" description="Disordered" evidence="1">
    <location>
        <begin position="518"/>
        <end position="621"/>
    </location>
</feature>
<feature type="region of interest" description="Disordered" evidence="1">
    <location>
        <begin position="1155"/>
        <end position="1270"/>
    </location>
</feature>
<feature type="region of interest" description="Disordered" evidence="1">
    <location>
        <begin position="1042"/>
        <end position="1066"/>
    </location>
</feature>
<dbReference type="InterPro" id="IPR050588">
    <property type="entry name" value="WNK_Ser-Thr_kinase"/>
</dbReference>
<feature type="domain" description="Protein kinase" evidence="2">
    <location>
        <begin position="63"/>
        <end position="323"/>
    </location>
</feature>
<name>A0A507C0E8_9FUNG</name>
<dbReference type="PROSITE" id="PS50011">
    <property type="entry name" value="PROTEIN_KINASE_DOM"/>
    <property type="match status" value="1"/>
</dbReference>
<feature type="region of interest" description="Disordered" evidence="1">
    <location>
        <begin position="830"/>
        <end position="976"/>
    </location>
</feature>
<dbReference type="AlphaFoldDB" id="A0A507C0E8"/>
<dbReference type="GO" id="GO:0005524">
    <property type="term" value="F:ATP binding"/>
    <property type="evidence" value="ECO:0007669"/>
    <property type="project" value="InterPro"/>
</dbReference>
<protein>
    <recommendedName>
        <fullName evidence="2">Protein kinase domain-containing protein</fullName>
    </recommendedName>
</protein>
<dbReference type="FunFam" id="1.10.510.10:FF:001565">
    <property type="entry name" value="WNK protein kinase"/>
    <property type="match status" value="1"/>
</dbReference>
<feature type="compositionally biased region" description="Polar residues" evidence="1">
    <location>
        <begin position="605"/>
        <end position="621"/>
    </location>
</feature>
<dbReference type="PANTHER" id="PTHR13902">
    <property type="entry name" value="SERINE/THREONINE-PROTEIN KINASE WNK WITH NO LYSINE -RELATED"/>
    <property type="match status" value="1"/>
</dbReference>
<dbReference type="GO" id="GO:0004672">
    <property type="term" value="F:protein kinase activity"/>
    <property type="evidence" value="ECO:0007669"/>
    <property type="project" value="InterPro"/>
</dbReference>
<feature type="region of interest" description="Disordered" evidence="1">
    <location>
        <begin position="1095"/>
        <end position="1134"/>
    </location>
</feature>
<feature type="compositionally biased region" description="Polar residues" evidence="1">
    <location>
        <begin position="964"/>
        <end position="976"/>
    </location>
</feature>
<evidence type="ECO:0000313" key="4">
    <source>
        <dbReference type="Proteomes" id="UP000319731"/>
    </source>
</evidence>
<dbReference type="Gene3D" id="1.10.510.10">
    <property type="entry name" value="Transferase(Phosphotransferase) domain 1"/>
    <property type="match status" value="1"/>
</dbReference>
<dbReference type="PROSITE" id="PS00108">
    <property type="entry name" value="PROTEIN_KINASE_ST"/>
    <property type="match status" value="1"/>
</dbReference>
<dbReference type="CDD" id="cd13983">
    <property type="entry name" value="STKc_WNK"/>
    <property type="match status" value="1"/>
</dbReference>
<feature type="compositionally biased region" description="Low complexity" evidence="1">
    <location>
        <begin position="582"/>
        <end position="604"/>
    </location>
</feature>
<evidence type="ECO:0000256" key="1">
    <source>
        <dbReference type="SAM" id="MobiDB-lite"/>
    </source>
</evidence>
<evidence type="ECO:0000259" key="2">
    <source>
        <dbReference type="PROSITE" id="PS50011"/>
    </source>
</evidence>
<proteinExistence type="predicted"/>
<feature type="compositionally biased region" description="Low complexity" evidence="1">
    <location>
        <begin position="893"/>
        <end position="911"/>
    </location>
</feature>